<dbReference type="InterPro" id="IPR029058">
    <property type="entry name" value="AB_hydrolase_fold"/>
</dbReference>
<reference evidence="3 4" key="1">
    <citation type="submission" date="2019-02" db="EMBL/GenBank/DDBJ databases">
        <title>Kribbella capetownensis sp. nov. and Kribbella speibonae sp. nov., isolated from soil.</title>
        <authorList>
            <person name="Curtis S.M."/>
            <person name="Norton I."/>
            <person name="Everest G.J."/>
            <person name="Meyers P.R."/>
        </authorList>
    </citation>
    <scope>NUCLEOTIDE SEQUENCE [LARGE SCALE GENOMIC DNA]</scope>
    <source>
        <strain evidence="3 4">NRRL B-24813</strain>
    </source>
</reference>
<evidence type="ECO:0000256" key="1">
    <source>
        <dbReference type="ARBA" id="ARBA00022801"/>
    </source>
</evidence>
<dbReference type="InterPro" id="IPR000639">
    <property type="entry name" value="Epox_hydrolase-like"/>
</dbReference>
<dbReference type="PRINTS" id="PR00111">
    <property type="entry name" value="ABHYDROLASE"/>
</dbReference>
<dbReference type="EMBL" id="SJKB01000020">
    <property type="protein sequence ID" value="TCC54243.1"/>
    <property type="molecule type" value="Genomic_DNA"/>
</dbReference>
<protein>
    <submittedName>
        <fullName evidence="3">Alpha/beta fold hydrolase</fullName>
    </submittedName>
</protein>
<dbReference type="PANTHER" id="PTHR43329">
    <property type="entry name" value="EPOXIDE HYDROLASE"/>
    <property type="match status" value="1"/>
</dbReference>
<dbReference type="RefSeq" id="WP_131365391.1">
    <property type="nucleotide sequence ID" value="NZ_SJKB01000020.1"/>
</dbReference>
<dbReference type="AlphaFoldDB" id="A0A4R0K2Q2"/>
<proteinExistence type="predicted"/>
<evidence type="ECO:0000313" key="4">
    <source>
        <dbReference type="Proteomes" id="UP000291144"/>
    </source>
</evidence>
<organism evidence="3 4">
    <name type="scientific">Kribbella pittospori</name>
    <dbReference type="NCBI Taxonomy" id="722689"/>
    <lineage>
        <taxon>Bacteria</taxon>
        <taxon>Bacillati</taxon>
        <taxon>Actinomycetota</taxon>
        <taxon>Actinomycetes</taxon>
        <taxon>Propionibacteriales</taxon>
        <taxon>Kribbellaceae</taxon>
        <taxon>Kribbella</taxon>
    </lineage>
</organism>
<dbReference type="SUPFAM" id="SSF53474">
    <property type="entry name" value="alpha/beta-Hydrolases"/>
    <property type="match status" value="1"/>
</dbReference>
<dbReference type="Proteomes" id="UP000291144">
    <property type="component" value="Unassembled WGS sequence"/>
</dbReference>
<dbReference type="GO" id="GO:0016787">
    <property type="term" value="F:hydrolase activity"/>
    <property type="evidence" value="ECO:0007669"/>
    <property type="project" value="UniProtKB-KW"/>
</dbReference>
<dbReference type="InterPro" id="IPR000073">
    <property type="entry name" value="AB_hydrolase_1"/>
</dbReference>
<evidence type="ECO:0000259" key="2">
    <source>
        <dbReference type="Pfam" id="PF00561"/>
    </source>
</evidence>
<feature type="domain" description="AB hydrolase-1" evidence="2">
    <location>
        <begin position="20"/>
        <end position="257"/>
    </location>
</feature>
<accession>A0A4R0K2Q2</accession>
<dbReference type="Pfam" id="PF00561">
    <property type="entry name" value="Abhydrolase_1"/>
    <property type="match status" value="1"/>
</dbReference>
<gene>
    <name evidence="3" type="ORF">E0H73_39525</name>
</gene>
<keyword evidence="4" id="KW-1185">Reference proteome</keyword>
<evidence type="ECO:0000313" key="3">
    <source>
        <dbReference type="EMBL" id="TCC54243.1"/>
    </source>
</evidence>
<dbReference type="PRINTS" id="PR00412">
    <property type="entry name" value="EPOXHYDRLASE"/>
</dbReference>
<keyword evidence="1 3" id="KW-0378">Hydrolase</keyword>
<comment type="caution">
    <text evidence="3">The sequence shown here is derived from an EMBL/GenBank/DDBJ whole genome shotgun (WGS) entry which is preliminary data.</text>
</comment>
<dbReference type="Gene3D" id="3.40.50.1820">
    <property type="entry name" value="alpha/beta hydrolase"/>
    <property type="match status" value="1"/>
</dbReference>
<dbReference type="OrthoDB" id="2987348at2"/>
<name>A0A4R0K2Q2_9ACTN</name>
<sequence>MRIDINGTTLEVEDLGDGEPVLLLHGWPDSHEVWRHQVAALGDAGYRTIAPDLRGFGGSDKPGSVASYGMIQMVSDLIGLLDVLGAPRANVVGHDWGGAIGAVLAALSPERVATLTCVSVGHPAAFAAAGWAQREKSWYMLLFQFPGVAEHWLADNDFANLRAWSRHPDIESVIAHLRDPAALTASLGVYRAILPPESLIRPPTDLPRIQAPTMGIWTTDDLAITEEALTGTAAFVDAPWRYERINNIGHWPQLDAPDQVNTLLLNFLSTLPTPTPARS</sequence>